<organism evidence="1">
    <name type="scientific">Rhizophora mucronata</name>
    <name type="common">Asiatic mangrove</name>
    <dbReference type="NCBI Taxonomy" id="61149"/>
    <lineage>
        <taxon>Eukaryota</taxon>
        <taxon>Viridiplantae</taxon>
        <taxon>Streptophyta</taxon>
        <taxon>Embryophyta</taxon>
        <taxon>Tracheophyta</taxon>
        <taxon>Spermatophyta</taxon>
        <taxon>Magnoliopsida</taxon>
        <taxon>eudicotyledons</taxon>
        <taxon>Gunneridae</taxon>
        <taxon>Pentapetalae</taxon>
        <taxon>rosids</taxon>
        <taxon>fabids</taxon>
        <taxon>Malpighiales</taxon>
        <taxon>Rhizophoraceae</taxon>
        <taxon>Rhizophora</taxon>
    </lineage>
</organism>
<dbReference type="EMBL" id="GGEC01060925">
    <property type="protein sequence ID" value="MBX41409.1"/>
    <property type="molecule type" value="Transcribed_RNA"/>
</dbReference>
<evidence type="ECO:0000313" key="1">
    <source>
        <dbReference type="EMBL" id="MBX41409.1"/>
    </source>
</evidence>
<reference evidence="1" key="1">
    <citation type="submission" date="2018-02" db="EMBL/GenBank/DDBJ databases">
        <title>Rhizophora mucronata_Transcriptome.</title>
        <authorList>
            <person name="Meera S.P."/>
            <person name="Sreeshan A."/>
            <person name="Augustine A."/>
        </authorList>
    </citation>
    <scope>NUCLEOTIDE SEQUENCE</scope>
    <source>
        <tissue evidence="1">Leaf</tissue>
    </source>
</reference>
<proteinExistence type="predicted"/>
<sequence length="8" mass="943">MSYVGQCR</sequence>
<name>A0A2P2NG30_RHIMU</name>
<protein>
    <submittedName>
        <fullName evidence="1">Uncharacterized protein</fullName>
    </submittedName>
</protein>
<accession>A0A2P2NG30</accession>